<dbReference type="CDD" id="cd00586">
    <property type="entry name" value="4HBT"/>
    <property type="match status" value="1"/>
</dbReference>
<dbReference type="InterPro" id="IPR049427">
    <property type="entry name" value="Acyl-ACP_TE_C"/>
</dbReference>
<dbReference type="SUPFAM" id="SSF54637">
    <property type="entry name" value="Thioesterase/thiol ester dehydrase-isomerase"/>
    <property type="match status" value="2"/>
</dbReference>
<feature type="domain" description="Acyl-ACP thioesterase-like C-terminal" evidence="9">
    <location>
        <begin position="151"/>
        <end position="243"/>
    </location>
</feature>
<keyword evidence="5" id="KW-0809">Transit peptide</keyword>
<evidence type="ECO:0000256" key="4">
    <source>
        <dbReference type="ARBA" id="ARBA00022832"/>
    </source>
</evidence>
<keyword evidence="4" id="KW-0276">Fatty acid metabolism</keyword>
<protein>
    <submittedName>
        <fullName evidence="10">Acyl-ACP thioesterase</fullName>
    </submittedName>
</protein>
<dbReference type="InterPro" id="IPR045023">
    <property type="entry name" value="FATA/B"/>
</dbReference>
<dbReference type="OrthoDB" id="9801517at2"/>
<comment type="caution">
    <text evidence="10">The sequence shown here is derived from an EMBL/GenBank/DDBJ whole genome shotgun (WGS) entry which is preliminary data.</text>
</comment>
<evidence type="ECO:0000256" key="3">
    <source>
        <dbReference type="ARBA" id="ARBA00022801"/>
    </source>
</evidence>
<keyword evidence="7" id="KW-0275">Fatty acid biosynthesis</keyword>
<dbReference type="InterPro" id="IPR002864">
    <property type="entry name" value="Acyl-ACP_thioesterase_NHD"/>
</dbReference>
<dbReference type="Pfam" id="PF20791">
    <property type="entry name" value="Acyl-ACP_TE_C"/>
    <property type="match status" value="1"/>
</dbReference>
<evidence type="ECO:0000259" key="8">
    <source>
        <dbReference type="Pfam" id="PF01643"/>
    </source>
</evidence>
<dbReference type="RefSeq" id="WP_117117593.1">
    <property type="nucleotide sequence ID" value="NZ_BFBY01000001.1"/>
</dbReference>
<dbReference type="Proteomes" id="UP000257317">
    <property type="component" value="Unassembled WGS sequence"/>
</dbReference>
<dbReference type="PANTHER" id="PTHR31727">
    <property type="entry name" value="OLEOYL-ACYL CARRIER PROTEIN THIOESTERASE 1, CHLOROPLASTIC"/>
    <property type="match status" value="1"/>
</dbReference>
<comment type="similarity">
    <text evidence="1">Belongs to the acyl-ACP thioesterase family.</text>
</comment>
<feature type="domain" description="Acyl-ACP thioesterase N-terminal hotdog" evidence="8">
    <location>
        <begin position="3"/>
        <end position="128"/>
    </location>
</feature>
<dbReference type="GO" id="GO:0000036">
    <property type="term" value="F:acyl carrier activity"/>
    <property type="evidence" value="ECO:0007669"/>
    <property type="project" value="TreeGrafter"/>
</dbReference>
<evidence type="ECO:0000256" key="5">
    <source>
        <dbReference type="ARBA" id="ARBA00022946"/>
    </source>
</evidence>
<dbReference type="GO" id="GO:0016297">
    <property type="term" value="F:fatty acyl-[ACP] hydrolase activity"/>
    <property type="evidence" value="ECO:0007669"/>
    <property type="project" value="InterPro"/>
</dbReference>
<name>A0A2Z6TE82_9LACO</name>
<dbReference type="EMBL" id="BFBY01000001">
    <property type="protein sequence ID" value="GBG04292.1"/>
    <property type="molecule type" value="Genomic_DNA"/>
</dbReference>
<sequence length="243" mass="28791">MSAYKLKHKITFSDADEQGRIRLSVLINYLMETSNRQLAKENASVEDFIKRGIGWVVLDYHFEIERLPLANETVTFLADVAGYNRFFAYRDFKVIDEQGHDIIVAHSQWVILDLKERKIKEADPKLMESFDNYELKKMPRFKRVRPLKEFDVEADQTYRVNYYDLDTNHHLTNSRYFDWIIDSLPREFLDKHQPRVLDICFKKEIHYGEDALAHVKLDPEKLVSKHEIVHGNDIATLAEITWT</sequence>
<evidence type="ECO:0000256" key="1">
    <source>
        <dbReference type="ARBA" id="ARBA00006500"/>
    </source>
</evidence>
<evidence type="ECO:0000259" key="9">
    <source>
        <dbReference type="Pfam" id="PF20791"/>
    </source>
</evidence>
<dbReference type="InterPro" id="IPR029069">
    <property type="entry name" value="HotDog_dom_sf"/>
</dbReference>
<dbReference type="Pfam" id="PF01643">
    <property type="entry name" value="Acyl-ACP_TE"/>
    <property type="match status" value="1"/>
</dbReference>
<dbReference type="AlphaFoldDB" id="A0A2Z6TE82"/>
<evidence type="ECO:0000313" key="10">
    <source>
        <dbReference type="EMBL" id="GBG04292.1"/>
    </source>
</evidence>
<keyword evidence="3" id="KW-0378">Hydrolase</keyword>
<evidence type="ECO:0000256" key="6">
    <source>
        <dbReference type="ARBA" id="ARBA00023098"/>
    </source>
</evidence>
<proteinExistence type="inferred from homology"/>
<evidence type="ECO:0000256" key="7">
    <source>
        <dbReference type="ARBA" id="ARBA00023160"/>
    </source>
</evidence>
<evidence type="ECO:0000256" key="2">
    <source>
        <dbReference type="ARBA" id="ARBA00022516"/>
    </source>
</evidence>
<evidence type="ECO:0000313" key="11">
    <source>
        <dbReference type="Proteomes" id="UP000257317"/>
    </source>
</evidence>
<reference evidence="11" key="1">
    <citation type="submission" date="2018-03" db="EMBL/GenBank/DDBJ databases">
        <title>New taxa in the Lactobacillus gasseri group.</title>
        <authorList>
            <person name="Tanizawa Y."/>
            <person name="Tohno M."/>
            <person name="Endo A."/>
            <person name="Arita M."/>
        </authorList>
    </citation>
    <scope>NUCLEOTIDE SEQUENCE [LARGE SCALE GENOMIC DNA]</scope>
    <source>
        <strain evidence="11">DSM 24759</strain>
    </source>
</reference>
<dbReference type="Gene3D" id="3.10.129.10">
    <property type="entry name" value="Hotdog Thioesterase"/>
    <property type="match status" value="1"/>
</dbReference>
<gene>
    <name evidence="10" type="primary">fatA</name>
    <name evidence="10" type="ORF">LrDSM24759_02060</name>
</gene>
<keyword evidence="2" id="KW-0444">Lipid biosynthesis</keyword>
<accession>A0A2Z6TE82</accession>
<keyword evidence="11" id="KW-1185">Reference proteome</keyword>
<dbReference type="PANTHER" id="PTHR31727:SF6">
    <property type="entry name" value="OLEOYL-ACYL CARRIER PROTEIN THIOESTERASE 1, CHLOROPLASTIC"/>
    <property type="match status" value="1"/>
</dbReference>
<organism evidence="10 11">
    <name type="scientific">Lactobacillus rodentium</name>
    <dbReference type="NCBI Taxonomy" id="947835"/>
    <lineage>
        <taxon>Bacteria</taxon>
        <taxon>Bacillati</taxon>
        <taxon>Bacillota</taxon>
        <taxon>Bacilli</taxon>
        <taxon>Lactobacillales</taxon>
        <taxon>Lactobacillaceae</taxon>
        <taxon>Lactobacillus</taxon>
    </lineage>
</organism>
<keyword evidence="6" id="KW-0443">Lipid metabolism</keyword>